<gene>
    <name evidence="2" type="ORF">DFH07DRAFT_539487</name>
</gene>
<reference evidence="2" key="1">
    <citation type="submission" date="2023-03" db="EMBL/GenBank/DDBJ databases">
        <title>Massive genome expansion in bonnet fungi (Mycena s.s.) driven by repeated elements and novel gene families across ecological guilds.</title>
        <authorList>
            <consortium name="Lawrence Berkeley National Laboratory"/>
            <person name="Harder C.B."/>
            <person name="Miyauchi S."/>
            <person name="Viragh M."/>
            <person name="Kuo A."/>
            <person name="Thoen E."/>
            <person name="Andreopoulos B."/>
            <person name="Lu D."/>
            <person name="Skrede I."/>
            <person name="Drula E."/>
            <person name="Henrissat B."/>
            <person name="Morin E."/>
            <person name="Kohler A."/>
            <person name="Barry K."/>
            <person name="LaButti K."/>
            <person name="Morin E."/>
            <person name="Salamov A."/>
            <person name="Lipzen A."/>
            <person name="Mereny Z."/>
            <person name="Hegedus B."/>
            <person name="Baldrian P."/>
            <person name="Stursova M."/>
            <person name="Weitz H."/>
            <person name="Taylor A."/>
            <person name="Grigoriev I.V."/>
            <person name="Nagy L.G."/>
            <person name="Martin F."/>
            <person name="Kauserud H."/>
        </authorList>
    </citation>
    <scope>NUCLEOTIDE SEQUENCE</scope>
    <source>
        <strain evidence="2">CBHHK188m</strain>
    </source>
</reference>
<dbReference type="EMBL" id="JARJLG010000008">
    <property type="protein sequence ID" value="KAJ7778762.1"/>
    <property type="molecule type" value="Genomic_DNA"/>
</dbReference>
<dbReference type="AlphaFoldDB" id="A0AAD7NWI5"/>
<dbReference type="Gene3D" id="3.80.10.10">
    <property type="entry name" value="Ribonuclease Inhibitor"/>
    <property type="match status" value="1"/>
</dbReference>
<dbReference type="PANTHER" id="PTHR38926:SF5">
    <property type="entry name" value="F-BOX AND LEUCINE-RICH REPEAT PROTEIN 6"/>
    <property type="match status" value="1"/>
</dbReference>
<comment type="caution">
    <text evidence="2">The sequence shown here is derived from an EMBL/GenBank/DDBJ whole genome shotgun (WGS) entry which is preliminary data.</text>
</comment>
<evidence type="ECO:0000259" key="1">
    <source>
        <dbReference type="Pfam" id="PF12937"/>
    </source>
</evidence>
<dbReference type="InterPro" id="IPR032675">
    <property type="entry name" value="LRR_dom_sf"/>
</dbReference>
<evidence type="ECO:0000313" key="2">
    <source>
        <dbReference type="EMBL" id="KAJ7778762.1"/>
    </source>
</evidence>
<name>A0AAD7NWI5_9AGAR</name>
<feature type="domain" description="F-box" evidence="1">
    <location>
        <begin position="99"/>
        <end position="146"/>
    </location>
</feature>
<sequence length="525" mass="60073">MEIQLDPQCTTTLCINCDHAFEHNRYRLDSALLALRHNYAPEGPEAHRISRTIDAIGSQFERYDPEISRVQNVLASLRDQRRRLQWFQECCHSLLSPIRKLPPEILQTIFFASKGPEPDVIPVEGQVCRHWRDVVVETPKLWSNISVGRNRFSYTQRYHDLASLFLERSTSRPLSISIRSPVDIRLVELLAQHTWRWHTLHFSFPSPTFYEPLKLHLLGLPKLENLRIADTFGIGDIESDPIALPNAPQLRDVVLKGPLERWSLPWSQLTRLQYDVPRIQDAIGILRLCRGLVECSLDKLSVAVEEDPSSLCTLRDLRFLRLAVETTGVTSTPEAHIMKTFFTSLKTPKLASLEVVGQFNPTDFTEFLLRSKCKLKHLTLGTGYTKDETIILALENLPALKTLVLDADIGTTRHIQNRVITDKLLRRLVLDPNSPDCLLPRLTHLALRTSVNFEDQVLFDLIDSRWILWVTELSGVRVSRLASVDLHFCGKKEELAPFTVAQLRVFFKAGLRISLQHGSRKISLE</sequence>
<accession>A0AAD7NWI5</accession>
<keyword evidence="3" id="KW-1185">Reference proteome</keyword>
<dbReference type="InterPro" id="IPR001810">
    <property type="entry name" value="F-box_dom"/>
</dbReference>
<organism evidence="2 3">
    <name type="scientific">Mycena maculata</name>
    <dbReference type="NCBI Taxonomy" id="230809"/>
    <lineage>
        <taxon>Eukaryota</taxon>
        <taxon>Fungi</taxon>
        <taxon>Dikarya</taxon>
        <taxon>Basidiomycota</taxon>
        <taxon>Agaricomycotina</taxon>
        <taxon>Agaricomycetes</taxon>
        <taxon>Agaricomycetidae</taxon>
        <taxon>Agaricales</taxon>
        <taxon>Marasmiineae</taxon>
        <taxon>Mycenaceae</taxon>
        <taxon>Mycena</taxon>
    </lineage>
</organism>
<evidence type="ECO:0000313" key="3">
    <source>
        <dbReference type="Proteomes" id="UP001215280"/>
    </source>
</evidence>
<dbReference type="PANTHER" id="PTHR38926">
    <property type="entry name" value="F-BOX DOMAIN CONTAINING PROTEIN, EXPRESSED"/>
    <property type="match status" value="1"/>
</dbReference>
<protein>
    <recommendedName>
        <fullName evidence="1">F-box domain-containing protein</fullName>
    </recommendedName>
</protein>
<proteinExistence type="predicted"/>
<dbReference type="Gene3D" id="1.20.1280.50">
    <property type="match status" value="1"/>
</dbReference>
<dbReference type="Pfam" id="PF12937">
    <property type="entry name" value="F-box-like"/>
    <property type="match status" value="1"/>
</dbReference>
<dbReference type="SUPFAM" id="SSF52047">
    <property type="entry name" value="RNI-like"/>
    <property type="match status" value="1"/>
</dbReference>
<dbReference type="Proteomes" id="UP001215280">
    <property type="component" value="Unassembled WGS sequence"/>
</dbReference>